<dbReference type="Proteomes" id="UP000824782">
    <property type="component" value="Unassembled WGS sequence"/>
</dbReference>
<keyword evidence="1" id="KW-1133">Transmembrane helix</keyword>
<evidence type="ECO:0000313" key="2">
    <source>
        <dbReference type="EMBL" id="KAG8580298.1"/>
    </source>
</evidence>
<sequence>MLFDAKSSSPDPHLGFTVLYSQHHLSTTHSGLHIVCLIKTTHSQLNLPIFFIIGLTSNTRYVPWTRVALFWFYTLCQCSRFINLLKVLCILGAVLMSFAHQICYSG</sequence>
<name>A0AAV7C7D1_ENGPU</name>
<keyword evidence="1" id="KW-0812">Transmembrane</keyword>
<comment type="caution">
    <text evidence="2">The sequence shown here is derived from an EMBL/GenBank/DDBJ whole genome shotgun (WGS) entry which is preliminary data.</text>
</comment>
<dbReference type="EMBL" id="WNYA01000003">
    <property type="protein sequence ID" value="KAG8580298.1"/>
    <property type="molecule type" value="Genomic_DNA"/>
</dbReference>
<evidence type="ECO:0000256" key="1">
    <source>
        <dbReference type="SAM" id="Phobius"/>
    </source>
</evidence>
<organism evidence="2 3">
    <name type="scientific">Engystomops pustulosus</name>
    <name type="common">Tungara frog</name>
    <name type="synonym">Physalaemus pustulosus</name>
    <dbReference type="NCBI Taxonomy" id="76066"/>
    <lineage>
        <taxon>Eukaryota</taxon>
        <taxon>Metazoa</taxon>
        <taxon>Chordata</taxon>
        <taxon>Craniata</taxon>
        <taxon>Vertebrata</taxon>
        <taxon>Euteleostomi</taxon>
        <taxon>Amphibia</taxon>
        <taxon>Batrachia</taxon>
        <taxon>Anura</taxon>
        <taxon>Neobatrachia</taxon>
        <taxon>Hyloidea</taxon>
        <taxon>Leptodactylidae</taxon>
        <taxon>Leiuperinae</taxon>
        <taxon>Engystomops</taxon>
    </lineage>
</organism>
<accession>A0AAV7C7D1</accession>
<evidence type="ECO:0000313" key="3">
    <source>
        <dbReference type="Proteomes" id="UP000824782"/>
    </source>
</evidence>
<reference evidence="2" key="1">
    <citation type="thesis" date="2020" institute="ProQuest LLC" country="789 East Eisenhower Parkway, Ann Arbor, MI, USA">
        <title>Comparative Genomics and Chromosome Evolution.</title>
        <authorList>
            <person name="Mudd A.B."/>
        </authorList>
    </citation>
    <scope>NUCLEOTIDE SEQUENCE</scope>
    <source>
        <strain evidence="2">237g6f4</strain>
        <tissue evidence="2">Blood</tissue>
    </source>
</reference>
<proteinExistence type="predicted"/>
<dbReference type="AlphaFoldDB" id="A0AAV7C7D1"/>
<keyword evidence="1" id="KW-0472">Membrane</keyword>
<feature type="transmembrane region" description="Helical" evidence="1">
    <location>
        <begin position="84"/>
        <end position="102"/>
    </location>
</feature>
<gene>
    <name evidence="2" type="ORF">GDO81_007232</name>
</gene>
<protein>
    <submittedName>
        <fullName evidence="2">Uncharacterized protein</fullName>
    </submittedName>
</protein>
<keyword evidence="3" id="KW-1185">Reference proteome</keyword>